<dbReference type="Proteomes" id="UP000054988">
    <property type="component" value="Unassembled WGS sequence"/>
</dbReference>
<protein>
    <recommendedName>
        <fullName evidence="4">BTB domain-containing protein</fullName>
    </recommendedName>
</protein>
<dbReference type="AlphaFoldDB" id="A0A0W0G931"/>
<feature type="chain" id="PRO_5006902509" description="BTB domain-containing protein" evidence="1">
    <location>
        <begin position="24"/>
        <end position="313"/>
    </location>
</feature>
<dbReference type="EMBL" id="LATX01000811">
    <property type="protein sequence ID" value="KTB44997.1"/>
    <property type="molecule type" value="Genomic_DNA"/>
</dbReference>
<name>A0A0W0G931_MONRR</name>
<sequence length="313" mass="36064">MPRRVLSRSISFVIVVNTLSVQGCEERCDIVLQSSDGYGIAAHKRNLEVFSESFPRADYDLDTNEPVPLAENRIVLHLLLQFMHNTTPPKLSKIDITAIDLVDLYKAAEKYGNYPATEEVGDEIKSRARNRTSPRYTMEMFLELNRAPIPDRLDFRIIQDYVARYTLSYSQREALSFFSEDEALYYYWSMYRFEYELWNVECLRRLQVLAENITHTIYVGPEQLVASGECPGGVQFAKHILAAIQRITEFPTIEDIDEAVRAAPTFDIQWGCTEAPPPIDDLDTSCQCDEQDTWRDGMKGILATQPLWQKMYT</sequence>
<dbReference type="PROSITE" id="PS51257">
    <property type="entry name" value="PROKAR_LIPOPROTEIN"/>
    <property type="match status" value="1"/>
</dbReference>
<evidence type="ECO:0008006" key="4">
    <source>
        <dbReference type="Google" id="ProtNLM"/>
    </source>
</evidence>
<keyword evidence="1" id="KW-0732">Signal</keyword>
<accession>A0A0W0G931</accession>
<proteinExistence type="predicted"/>
<reference evidence="2 3" key="1">
    <citation type="submission" date="2015-12" db="EMBL/GenBank/DDBJ databases">
        <title>Draft genome sequence of Moniliophthora roreri, the causal agent of frosty pod rot of cacao.</title>
        <authorList>
            <person name="Aime M.C."/>
            <person name="Diaz-Valderrama J.R."/>
            <person name="Kijpornyongpan T."/>
            <person name="Phillips-Mora W."/>
        </authorList>
    </citation>
    <scope>NUCLEOTIDE SEQUENCE [LARGE SCALE GENOMIC DNA]</scope>
    <source>
        <strain evidence="2 3">MCA 2952</strain>
    </source>
</reference>
<comment type="caution">
    <text evidence="2">The sequence shown here is derived from an EMBL/GenBank/DDBJ whole genome shotgun (WGS) entry which is preliminary data.</text>
</comment>
<evidence type="ECO:0000313" key="3">
    <source>
        <dbReference type="Proteomes" id="UP000054988"/>
    </source>
</evidence>
<evidence type="ECO:0000313" key="2">
    <source>
        <dbReference type="EMBL" id="KTB44997.1"/>
    </source>
</evidence>
<feature type="signal peptide" evidence="1">
    <location>
        <begin position="1"/>
        <end position="23"/>
    </location>
</feature>
<organism evidence="2 3">
    <name type="scientific">Moniliophthora roreri</name>
    <name type="common">Frosty pod rot fungus</name>
    <name type="synonym">Monilia roreri</name>
    <dbReference type="NCBI Taxonomy" id="221103"/>
    <lineage>
        <taxon>Eukaryota</taxon>
        <taxon>Fungi</taxon>
        <taxon>Dikarya</taxon>
        <taxon>Basidiomycota</taxon>
        <taxon>Agaricomycotina</taxon>
        <taxon>Agaricomycetes</taxon>
        <taxon>Agaricomycetidae</taxon>
        <taxon>Agaricales</taxon>
        <taxon>Marasmiineae</taxon>
        <taxon>Marasmiaceae</taxon>
        <taxon>Moniliophthora</taxon>
    </lineage>
</organism>
<gene>
    <name evidence="2" type="ORF">WG66_2427</name>
</gene>
<evidence type="ECO:0000256" key="1">
    <source>
        <dbReference type="SAM" id="SignalP"/>
    </source>
</evidence>